<dbReference type="GO" id="GO:0005975">
    <property type="term" value="P:carbohydrate metabolic process"/>
    <property type="evidence" value="ECO:0007669"/>
    <property type="project" value="UniProtKB-ARBA"/>
</dbReference>
<evidence type="ECO:0000313" key="9">
    <source>
        <dbReference type="Proteomes" id="UP000037151"/>
    </source>
</evidence>
<feature type="domain" description="HYDIN/VesB/CFA65-like Ig-like" evidence="7">
    <location>
        <begin position="561"/>
        <end position="651"/>
    </location>
</feature>
<reference evidence="9" key="1">
    <citation type="submission" date="2014-07" db="EMBL/GenBank/DDBJ databases">
        <title>Genome sequencing of plant-pathogenic Streptomyces species.</title>
        <authorList>
            <person name="Harrison J."/>
            <person name="Sapp M."/>
            <person name="Thwaites R."/>
            <person name="Studholme D.J."/>
        </authorList>
    </citation>
    <scope>NUCLEOTIDE SEQUENCE [LARGE SCALE GENOMIC DNA]</scope>
    <source>
        <strain evidence="9">NCPPB 4445</strain>
    </source>
</reference>
<feature type="compositionally biased region" description="Low complexity" evidence="6">
    <location>
        <begin position="507"/>
        <end position="544"/>
    </location>
</feature>
<dbReference type="AlphaFoldDB" id="A0A0L0KC26"/>
<dbReference type="Gene3D" id="2.60.40.10">
    <property type="entry name" value="Immunoglobulins"/>
    <property type="match status" value="1"/>
</dbReference>
<evidence type="ECO:0000256" key="5">
    <source>
        <dbReference type="ARBA" id="ARBA00023273"/>
    </source>
</evidence>
<dbReference type="PATRIC" id="fig|42234.21.peg.3084"/>
<proteinExistence type="predicted"/>
<evidence type="ECO:0000256" key="2">
    <source>
        <dbReference type="ARBA" id="ARBA00004496"/>
    </source>
</evidence>
<evidence type="ECO:0000259" key="7">
    <source>
        <dbReference type="Pfam" id="PF22544"/>
    </source>
</evidence>
<dbReference type="RefSeq" id="WP_050371109.1">
    <property type="nucleotide sequence ID" value="NZ_KQ257818.1"/>
</dbReference>
<feature type="region of interest" description="Disordered" evidence="6">
    <location>
        <begin position="500"/>
        <end position="561"/>
    </location>
</feature>
<dbReference type="InterPro" id="IPR027417">
    <property type="entry name" value="P-loop_NTPase"/>
</dbReference>
<comment type="caution">
    <text evidence="8">The sequence shown here is derived from an EMBL/GenBank/DDBJ whole genome shotgun (WGS) entry which is preliminary data.</text>
</comment>
<dbReference type="OrthoDB" id="3846495at2"/>
<feature type="compositionally biased region" description="Pro residues" evidence="6">
    <location>
        <begin position="455"/>
        <end position="466"/>
    </location>
</feature>
<evidence type="ECO:0000256" key="1">
    <source>
        <dbReference type="ARBA" id="ARBA00004138"/>
    </source>
</evidence>
<dbReference type="Gene3D" id="1.25.40.10">
    <property type="entry name" value="Tetratricopeptide repeat domain"/>
    <property type="match status" value="1"/>
</dbReference>
<evidence type="ECO:0000256" key="6">
    <source>
        <dbReference type="SAM" id="MobiDB-lite"/>
    </source>
</evidence>
<dbReference type="SUPFAM" id="SSF52540">
    <property type="entry name" value="P-loop containing nucleoside triphosphate hydrolases"/>
    <property type="match status" value="1"/>
</dbReference>
<dbReference type="EMBL" id="JPPY01000097">
    <property type="protein sequence ID" value="KND35189.1"/>
    <property type="molecule type" value="Genomic_DNA"/>
</dbReference>
<evidence type="ECO:0000256" key="3">
    <source>
        <dbReference type="ARBA" id="ARBA00022490"/>
    </source>
</evidence>
<evidence type="ECO:0000256" key="4">
    <source>
        <dbReference type="ARBA" id="ARBA00023069"/>
    </source>
</evidence>
<keyword evidence="3" id="KW-0963">Cytoplasm</keyword>
<feature type="region of interest" description="Disordered" evidence="6">
    <location>
        <begin position="726"/>
        <end position="748"/>
    </location>
</feature>
<accession>A0A0L0KC26</accession>
<comment type="subcellular location">
    <subcellularLocation>
        <location evidence="1">Cell projection</location>
        <location evidence="1">Cilium</location>
    </subcellularLocation>
    <subcellularLocation>
        <location evidence="2">Cytoplasm</location>
    </subcellularLocation>
</comment>
<feature type="region of interest" description="Disordered" evidence="6">
    <location>
        <begin position="452"/>
        <end position="472"/>
    </location>
</feature>
<keyword evidence="5" id="KW-0966">Cell projection</keyword>
<protein>
    <recommendedName>
        <fullName evidence="7">HYDIN/VesB/CFA65-like Ig-like domain-containing protein</fullName>
    </recommendedName>
</protein>
<keyword evidence="4" id="KW-0969">Cilium</keyword>
<dbReference type="NCBIfam" id="NF012200">
    <property type="entry name" value="choice_anch_D"/>
    <property type="match status" value="1"/>
</dbReference>
<dbReference type="InterPro" id="IPR013783">
    <property type="entry name" value="Ig-like_fold"/>
</dbReference>
<sequence>MNSVVFGNLSVSLTGRHGARLTRVPPSVTTPYPRALAEPPQRPYLVGRSRELDRVRARETVEFTGPCGSGRTALLRSVPDSVYVRAGATALEDLLQDLMRSYYVWQGPARFTTEECARALGAVDGTVALDDVTYTAAQLGYLQQALRGCALVIATGTPTLPEPYALEGLSEDAATALLARDLGRPLSGPEQAVTGRLVAAVGGQPLHLRQAAALVRYDGMTLADVTARAAGDPGVLDELCVSALAPQAKRVLAVLTLLGGALLPAGVLAQMADVAYVAQTFESLSARGLAEQRDDRFGLPVCKAEPYRHILYRHIGLASAVRSLVTWLASGDPAGPDARGALDAAIGLLGVAAERREWQTVVRLVTVLERVLFVQSHWQAWQNTLAQGITAAREAGDVASEAYFTHQQGVQHFLHDRTEHARRMLQRALDLRTQLGDTAGAEVTRANLALLDGPVVPPMPSTPPRAPSGRGRGRRVAVVAAAVVGVLVVGTAVAQVVGKGGGGGSSGSASVGSAGPVASVSDTESTSPPVSQSVSPSVSESVSPSGGGGGSGPPPLARAGLRLSPSAQDFGRTSRFPSVDAPLRDFTLVNTGTNAVTLGTVTVPGSNGFSYADGTCGTELAAGASCTITVEFSPSRIGADSGQLTVTSSARTVTADLTGTAYPSVTLTLTGGGRNQVTVSDSRGNPLCTGADDPHNCDPVEAPDSLIPTAAKGTIFAEWRGDCTGSGACSPPQDRDSEVTAVFKPDIR</sequence>
<organism evidence="8 9">
    <name type="scientific">Streptomyces acidiscabies</name>
    <dbReference type="NCBI Taxonomy" id="42234"/>
    <lineage>
        <taxon>Bacteria</taxon>
        <taxon>Bacillati</taxon>
        <taxon>Actinomycetota</taxon>
        <taxon>Actinomycetes</taxon>
        <taxon>Kitasatosporales</taxon>
        <taxon>Streptomycetaceae</taxon>
        <taxon>Streptomyces</taxon>
    </lineage>
</organism>
<gene>
    <name evidence="8" type="ORF">IQ63_14965</name>
</gene>
<name>A0A0L0KC26_9ACTN</name>
<dbReference type="InterPro" id="IPR011990">
    <property type="entry name" value="TPR-like_helical_dom_sf"/>
</dbReference>
<evidence type="ECO:0000313" key="8">
    <source>
        <dbReference type="EMBL" id="KND35189.1"/>
    </source>
</evidence>
<dbReference type="Proteomes" id="UP000037151">
    <property type="component" value="Unassembled WGS sequence"/>
</dbReference>
<dbReference type="InterPro" id="IPR053879">
    <property type="entry name" value="HYDIN_VesB_CFA65-like_Ig"/>
</dbReference>
<dbReference type="Pfam" id="PF22544">
    <property type="entry name" value="HYDIN_VesB_CFA65-like_Ig"/>
    <property type="match status" value="1"/>
</dbReference>